<dbReference type="RefSeq" id="WP_184165374.1">
    <property type="nucleotide sequence ID" value="NZ_JACHLD010000006.1"/>
</dbReference>
<dbReference type="InterPro" id="IPR029063">
    <property type="entry name" value="SAM-dependent_MTases_sf"/>
</dbReference>
<dbReference type="AlphaFoldDB" id="A0A7W7IZV8"/>
<reference evidence="1 2" key="1">
    <citation type="submission" date="2020-08" db="EMBL/GenBank/DDBJ databases">
        <title>Functional genomics of gut bacteria from endangered species of beetles.</title>
        <authorList>
            <person name="Carlos-Shanley C."/>
        </authorList>
    </citation>
    <scope>NUCLEOTIDE SEQUENCE [LARGE SCALE GENOMIC DNA]</scope>
    <source>
        <strain evidence="1 2">S00142</strain>
    </source>
</reference>
<comment type="caution">
    <text evidence="1">The sequence shown here is derived from an EMBL/GenBank/DDBJ whole genome shotgun (WGS) entry which is preliminary data.</text>
</comment>
<proteinExistence type="predicted"/>
<sequence>MNHKVKTLLFKTIALLPSKVDDFCYHKIQSFFDKSTLEDRLKSVEATYFRLSKVLKELNIDLKDKTVFEFGSGWFPAMPYFFKYKFDVKEVLTFDINKHFKKETVVELNDIFSKKYDCNIEINLGNNYNLPYGIEYFPNYNIVENNLPDVDVVFSRYVLSHMKAKDVEILHKKIKEEYRKGTYVIHFISPSDLRQHGDSRISAQDFLKYSEEQWSKIRTKYDYHNRLRLPQFLEIFKEYNYEVVYLEYETLDKASKRYELFKKIKLHQDYIKYSDEELMAGNIFVILKV</sequence>
<dbReference type="EMBL" id="JACHLD010000006">
    <property type="protein sequence ID" value="MBB4803636.1"/>
    <property type="molecule type" value="Genomic_DNA"/>
</dbReference>
<accession>A0A7W7IZV8</accession>
<protein>
    <recommendedName>
        <fullName evidence="3">Methyltransferase domain-containing protein</fullName>
    </recommendedName>
</protein>
<organism evidence="1 2">
    <name type="scientific">Flavobacterium nitrogenifigens</name>
    <dbReference type="NCBI Taxonomy" id="1617283"/>
    <lineage>
        <taxon>Bacteria</taxon>
        <taxon>Pseudomonadati</taxon>
        <taxon>Bacteroidota</taxon>
        <taxon>Flavobacteriia</taxon>
        <taxon>Flavobacteriales</taxon>
        <taxon>Flavobacteriaceae</taxon>
        <taxon>Flavobacterium</taxon>
    </lineage>
</organism>
<gene>
    <name evidence="1" type="ORF">HNP37_003711</name>
</gene>
<evidence type="ECO:0000313" key="2">
    <source>
        <dbReference type="Proteomes" id="UP000561681"/>
    </source>
</evidence>
<dbReference type="Proteomes" id="UP000561681">
    <property type="component" value="Unassembled WGS sequence"/>
</dbReference>
<dbReference type="SUPFAM" id="SSF53335">
    <property type="entry name" value="S-adenosyl-L-methionine-dependent methyltransferases"/>
    <property type="match status" value="1"/>
</dbReference>
<evidence type="ECO:0000313" key="1">
    <source>
        <dbReference type="EMBL" id="MBB4803636.1"/>
    </source>
</evidence>
<keyword evidence="2" id="KW-1185">Reference proteome</keyword>
<evidence type="ECO:0008006" key="3">
    <source>
        <dbReference type="Google" id="ProtNLM"/>
    </source>
</evidence>
<dbReference type="Gene3D" id="3.40.50.150">
    <property type="entry name" value="Vaccinia Virus protein VP39"/>
    <property type="match status" value="1"/>
</dbReference>
<name>A0A7W7IZV8_9FLAO</name>